<dbReference type="SMART" id="SM00587">
    <property type="entry name" value="CHK"/>
    <property type="match status" value="1"/>
</dbReference>
<feature type="domain" description="CHK kinase-like" evidence="1">
    <location>
        <begin position="125"/>
        <end position="319"/>
    </location>
</feature>
<dbReference type="PANTHER" id="PTHR11012:SF56">
    <property type="entry name" value="CHK KINASE-LIKE DOMAIN-CONTAINING PROTEIN-RELATED"/>
    <property type="match status" value="1"/>
</dbReference>
<gene>
    <name evidence="3" type="ORF">g.23101</name>
    <name evidence="2" type="ORF">g.23102</name>
</gene>
<accession>A0A1B6EBX7</accession>
<dbReference type="InterPro" id="IPR011009">
    <property type="entry name" value="Kinase-like_dom_sf"/>
</dbReference>
<dbReference type="AlphaFoldDB" id="A0A1B6EBX7"/>
<dbReference type="InterPro" id="IPR015897">
    <property type="entry name" value="CHK_kinase-like"/>
</dbReference>
<proteinExistence type="predicted"/>
<evidence type="ECO:0000259" key="1">
    <source>
        <dbReference type="SMART" id="SM00587"/>
    </source>
</evidence>
<dbReference type="SUPFAM" id="SSF56112">
    <property type="entry name" value="Protein kinase-like (PK-like)"/>
    <property type="match status" value="1"/>
</dbReference>
<sequence>MQSMDSITDIPFWLDKNFLTQLLLVHHNSDQIDVATFEVTPAVSNGNNYSSIVLRVFIKYEENGKLTQKSLIIKTELPNGKTKDVIEEIGIFNKERFLYREVIPIMKDIIGFNLVPEYYPSSEAIVLEDLKEKGYVLCDRLNRLDFDHCNIFMKIIGKFHAASFYIQESQPELFKNENITTKIDFTSNPHPEVKDYFYNSFKCFQSALEEWHGFEQTAIFIENNLDKLWNKMVEVHSKKKHIALLNHGDAWSANMLFKHDENGKVVDVKLIDLQIYKIVSPALDLITFLLTSTQEEVRKHRLSELYDSYLHSFNSLLKNVGCDFQFTSETLHDELEYLSCVYFCFLPWHVSLSQCDIELNIDDNIATFKRLNDEGKKLTSKIFNGVHFKAVATYTIKMLENEAFFQNFSSSHI</sequence>
<evidence type="ECO:0000313" key="3">
    <source>
        <dbReference type="EMBL" id="JAS35439.1"/>
    </source>
</evidence>
<reference evidence="3" key="1">
    <citation type="submission" date="2015-12" db="EMBL/GenBank/DDBJ databases">
        <title>De novo transcriptome assembly of four potential Pierce s Disease insect vectors from Arizona vineyards.</title>
        <authorList>
            <person name="Tassone E.E."/>
        </authorList>
    </citation>
    <scope>NUCLEOTIDE SEQUENCE</scope>
</reference>
<dbReference type="EMBL" id="GEDC01001859">
    <property type="protein sequence ID" value="JAS35439.1"/>
    <property type="molecule type" value="Transcribed_RNA"/>
</dbReference>
<evidence type="ECO:0000313" key="2">
    <source>
        <dbReference type="EMBL" id="JAS15972.1"/>
    </source>
</evidence>
<dbReference type="InterPro" id="IPR004119">
    <property type="entry name" value="EcKL"/>
</dbReference>
<dbReference type="Gene3D" id="3.90.1200.10">
    <property type="match status" value="1"/>
</dbReference>
<dbReference type="Pfam" id="PF02958">
    <property type="entry name" value="EcKL"/>
    <property type="match status" value="1"/>
</dbReference>
<dbReference type="PANTHER" id="PTHR11012">
    <property type="entry name" value="PROTEIN KINASE-LIKE DOMAIN-CONTAINING"/>
    <property type="match status" value="1"/>
</dbReference>
<organism evidence="3">
    <name type="scientific">Clastoptera arizonana</name>
    <name type="common">Arizona spittle bug</name>
    <dbReference type="NCBI Taxonomy" id="38151"/>
    <lineage>
        <taxon>Eukaryota</taxon>
        <taxon>Metazoa</taxon>
        <taxon>Ecdysozoa</taxon>
        <taxon>Arthropoda</taxon>
        <taxon>Hexapoda</taxon>
        <taxon>Insecta</taxon>
        <taxon>Pterygota</taxon>
        <taxon>Neoptera</taxon>
        <taxon>Paraneoptera</taxon>
        <taxon>Hemiptera</taxon>
        <taxon>Auchenorrhyncha</taxon>
        <taxon>Cercopoidea</taxon>
        <taxon>Clastopteridae</taxon>
        <taxon>Clastoptera</taxon>
    </lineage>
</organism>
<name>A0A1B6EBX7_9HEMI</name>
<protein>
    <recommendedName>
        <fullName evidence="1">CHK kinase-like domain-containing protein</fullName>
    </recommendedName>
</protein>
<dbReference type="EMBL" id="GEDC01021326">
    <property type="protein sequence ID" value="JAS15972.1"/>
    <property type="molecule type" value="Transcribed_RNA"/>
</dbReference>